<protein>
    <submittedName>
        <fullName evidence="2">Cupin domain-containing protein</fullName>
    </submittedName>
</protein>
<feature type="domain" description="Cupin type-2" evidence="1">
    <location>
        <begin position="41"/>
        <end position="97"/>
    </location>
</feature>
<dbReference type="Pfam" id="PF07883">
    <property type="entry name" value="Cupin_2"/>
    <property type="match status" value="1"/>
</dbReference>
<organism evidence="2 3">
    <name type="scientific">Streptomyces chrestomyceticus</name>
    <dbReference type="NCBI Taxonomy" id="68185"/>
    <lineage>
        <taxon>Bacteria</taxon>
        <taxon>Bacillati</taxon>
        <taxon>Actinomycetota</taxon>
        <taxon>Actinomycetes</taxon>
        <taxon>Kitasatosporales</taxon>
        <taxon>Streptomycetaceae</taxon>
        <taxon>Streptomyces</taxon>
    </lineage>
</organism>
<dbReference type="InterPro" id="IPR011051">
    <property type="entry name" value="RmlC_Cupin_sf"/>
</dbReference>
<proteinExistence type="predicted"/>
<gene>
    <name evidence="2" type="ORF">RB636_36310</name>
</gene>
<name>A0ABU7X6N8_9ACTN</name>
<evidence type="ECO:0000313" key="2">
    <source>
        <dbReference type="EMBL" id="MEF3118625.1"/>
    </source>
</evidence>
<accession>A0ABU7X6N8</accession>
<dbReference type="Proteomes" id="UP001348265">
    <property type="component" value="Unassembled WGS sequence"/>
</dbReference>
<dbReference type="Gene3D" id="2.60.120.10">
    <property type="entry name" value="Jelly Rolls"/>
    <property type="match status" value="1"/>
</dbReference>
<dbReference type="RefSeq" id="WP_031010112.1">
    <property type="nucleotide sequence ID" value="NZ_JAVFKM010000029.1"/>
</dbReference>
<sequence>MKAIDVRETAAALPEAWSSRVLGEVGAARVKVLRMDELPGEEEAHGTAEALFVLDGRLELSVGGADVSVGPGQLYLVPAGVTHAVRAGSRGTLVILDT</sequence>
<dbReference type="EMBL" id="JAVFKM010000029">
    <property type="protein sequence ID" value="MEF3118625.1"/>
    <property type="molecule type" value="Genomic_DNA"/>
</dbReference>
<dbReference type="InterPro" id="IPR014710">
    <property type="entry name" value="RmlC-like_jellyroll"/>
</dbReference>
<reference evidence="2 3" key="1">
    <citation type="submission" date="2023-08" db="EMBL/GenBank/DDBJ databases">
        <authorList>
            <person name="Sharma P."/>
            <person name="Verma V."/>
            <person name="Mohan M.K."/>
            <person name="Dubey A.K."/>
        </authorList>
    </citation>
    <scope>NUCLEOTIDE SEQUENCE [LARGE SCALE GENOMIC DNA]</scope>
    <source>
        <strain evidence="2 3">ADP4</strain>
    </source>
</reference>
<keyword evidence="3" id="KW-1185">Reference proteome</keyword>
<dbReference type="SUPFAM" id="SSF51182">
    <property type="entry name" value="RmlC-like cupins"/>
    <property type="match status" value="1"/>
</dbReference>
<evidence type="ECO:0000313" key="3">
    <source>
        <dbReference type="Proteomes" id="UP001348265"/>
    </source>
</evidence>
<evidence type="ECO:0000259" key="1">
    <source>
        <dbReference type="Pfam" id="PF07883"/>
    </source>
</evidence>
<comment type="caution">
    <text evidence="2">The sequence shown here is derived from an EMBL/GenBank/DDBJ whole genome shotgun (WGS) entry which is preliminary data.</text>
</comment>
<dbReference type="InterPro" id="IPR013096">
    <property type="entry name" value="Cupin_2"/>
</dbReference>